<dbReference type="PRINTS" id="PR00413">
    <property type="entry name" value="HADHALOGNASE"/>
</dbReference>
<dbReference type="Pfam" id="PF00702">
    <property type="entry name" value="Hydrolase"/>
    <property type="match status" value="1"/>
</dbReference>
<accession>A0ABW0W6S6</accession>
<keyword evidence="3 5" id="KW-0378">Hydrolase</keyword>
<organism evidence="5 6">
    <name type="scientific">Paenibacillus solisilvae</name>
    <dbReference type="NCBI Taxonomy" id="2486751"/>
    <lineage>
        <taxon>Bacteria</taxon>
        <taxon>Bacillati</taxon>
        <taxon>Bacillota</taxon>
        <taxon>Bacilli</taxon>
        <taxon>Bacillales</taxon>
        <taxon>Paenibacillaceae</taxon>
        <taxon>Paenibacillus</taxon>
    </lineage>
</organism>
<name>A0ABW0W6S6_9BACL</name>
<dbReference type="SUPFAM" id="SSF56784">
    <property type="entry name" value="HAD-like"/>
    <property type="match status" value="1"/>
</dbReference>
<dbReference type="PANTHER" id="PTHR46470">
    <property type="entry name" value="N-ACYLNEURAMINATE-9-PHOSPHATASE"/>
    <property type="match status" value="1"/>
</dbReference>
<dbReference type="SFLD" id="SFLDG01129">
    <property type="entry name" value="C1.5:_HAD__Beta-PGM__Phosphata"/>
    <property type="match status" value="1"/>
</dbReference>
<dbReference type="NCBIfam" id="TIGR01549">
    <property type="entry name" value="HAD-SF-IA-v1"/>
    <property type="match status" value="1"/>
</dbReference>
<sequence>MKGIKLVLFDVDDTLYDFERNWQLTVESVFQSHPLTSGYEQKRICSLFNRYSEMHWSKTVCGELTFQQYRRLRLQETLEQFGETLLDEAFDSFTQAFIETSLSQMQADVKVRAVLQRITEQYAVGIITNGANDTAREKLARLGLSEFFPLNTVIVSSDVGVGKPDPAIFDLTLKQIGYRAEETVFVGDSWSADIVGALNAGLHAIWFNPKGVEPLTTHEPLAIIKHLSELEHVLKDESQKNNKN</sequence>
<dbReference type="InterPro" id="IPR051400">
    <property type="entry name" value="HAD-like_hydrolase"/>
</dbReference>
<dbReference type="RefSeq" id="WP_379192034.1">
    <property type="nucleotide sequence ID" value="NZ_JBHSOW010000125.1"/>
</dbReference>
<dbReference type="NCBIfam" id="TIGR01509">
    <property type="entry name" value="HAD-SF-IA-v3"/>
    <property type="match status" value="1"/>
</dbReference>
<dbReference type="GO" id="GO:0016787">
    <property type="term" value="F:hydrolase activity"/>
    <property type="evidence" value="ECO:0007669"/>
    <property type="project" value="UniProtKB-KW"/>
</dbReference>
<protein>
    <submittedName>
        <fullName evidence="5">HAD family hydrolase</fullName>
        <ecNumber evidence="5">3.1.3.-</ecNumber>
    </submittedName>
</protein>
<dbReference type="Gene3D" id="3.40.50.1000">
    <property type="entry name" value="HAD superfamily/HAD-like"/>
    <property type="match status" value="1"/>
</dbReference>
<proteinExistence type="predicted"/>
<reference evidence="6" key="1">
    <citation type="journal article" date="2019" name="Int. J. Syst. Evol. Microbiol.">
        <title>The Global Catalogue of Microorganisms (GCM) 10K type strain sequencing project: providing services to taxonomists for standard genome sequencing and annotation.</title>
        <authorList>
            <consortium name="The Broad Institute Genomics Platform"/>
            <consortium name="The Broad Institute Genome Sequencing Center for Infectious Disease"/>
            <person name="Wu L."/>
            <person name="Ma J."/>
        </authorList>
    </citation>
    <scope>NUCLEOTIDE SEQUENCE [LARGE SCALE GENOMIC DNA]</scope>
    <source>
        <strain evidence="6">CGMCC 1.3240</strain>
    </source>
</reference>
<evidence type="ECO:0000313" key="6">
    <source>
        <dbReference type="Proteomes" id="UP001596047"/>
    </source>
</evidence>
<dbReference type="InterPro" id="IPR023214">
    <property type="entry name" value="HAD_sf"/>
</dbReference>
<evidence type="ECO:0000256" key="1">
    <source>
        <dbReference type="ARBA" id="ARBA00001946"/>
    </source>
</evidence>
<keyword evidence="4" id="KW-0460">Magnesium</keyword>
<dbReference type="Proteomes" id="UP001596047">
    <property type="component" value="Unassembled WGS sequence"/>
</dbReference>
<dbReference type="SFLD" id="SFLDS00003">
    <property type="entry name" value="Haloacid_Dehalogenase"/>
    <property type="match status" value="1"/>
</dbReference>
<evidence type="ECO:0000256" key="4">
    <source>
        <dbReference type="ARBA" id="ARBA00022842"/>
    </source>
</evidence>
<evidence type="ECO:0000313" key="5">
    <source>
        <dbReference type="EMBL" id="MFC5653378.1"/>
    </source>
</evidence>
<keyword evidence="6" id="KW-1185">Reference proteome</keyword>
<dbReference type="InterPro" id="IPR006439">
    <property type="entry name" value="HAD-SF_hydro_IA"/>
</dbReference>
<keyword evidence="2" id="KW-0479">Metal-binding</keyword>
<dbReference type="Gene3D" id="1.20.120.710">
    <property type="entry name" value="Haloacid dehalogenase hydrolase-like domain"/>
    <property type="match status" value="1"/>
</dbReference>
<dbReference type="SFLD" id="SFLDG01135">
    <property type="entry name" value="C1.5.6:_HAD__Beta-PGM__Phospha"/>
    <property type="match status" value="1"/>
</dbReference>
<evidence type="ECO:0000256" key="3">
    <source>
        <dbReference type="ARBA" id="ARBA00022801"/>
    </source>
</evidence>
<dbReference type="InterPro" id="IPR036412">
    <property type="entry name" value="HAD-like_sf"/>
</dbReference>
<dbReference type="EC" id="3.1.3.-" evidence="5"/>
<dbReference type="PANTHER" id="PTHR46470:SF2">
    <property type="entry name" value="GLYCERALDEHYDE 3-PHOSPHATE PHOSPHATASE"/>
    <property type="match status" value="1"/>
</dbReference>
<gene>
    <name evidence="5" type="ORF">ACFPYJ_30535</name>
</gene>
<comment type="caution">
    <text evidence="5">The sequence shown here is derived from an EMBL/GenBank/DDBJ whole genome shotgun (WGS) entry which is preliminary data.</text>
</comment>
<dbReference type="EMBL" id="JBHSOW010000125">
    <property type="protein sequence ID" value="MFC5653378.1"/>
    <property type="molecule type" value="Genomic_DNA"/>
</dbReference>
<evidence type="ECO:0000256" key="2">
    <source>
        <dbReference type="ARBA" id="ARBA00022723"/>
    </source>
</evidence>
<comment type="cofactor">
    <cofactor evidence="1">
        <name>Mg(2+)</name>
        <dbReference type="ChEBI" id="CHEBI:18420"/>
    </cofactor>
</comment>